<keyword evidence="1" id="KW-0472">Membrane</keyword>
<comment type="caution">
    <text evidence="2">The sequence shown here is derived from an EMBL/GenBank/DDBJ whole genome shotgun (WGS) entry which is preliminary data.</text>
</comment>
<keyword evidence="3" id="KW-1185">Reference proteome</keyword>
<sequence>MTELAEVDLPRLRLGPPAACATAAHPAVAIRAVATAVATALIGFLVLITVLCHGGTVPRVEGVPQACGETGD</sequence>
<dbReference type="Proteomes" id="UP000659904">
    <property type="component" value="Unassembled WGS sequence"/>
</dbReference>
<evidence type="ECO:0000313" key="2">
    <source>
        <dbReference type="EMBL" id="GIG00945.1"/>
    </source>
</evidence>
<evidence type="ECO:0000256" key="1">
    <source>
        <dbReference type="SAM" id="Phobius"/>
    </source>
</evidence>
<dbReference type="EMBL" id="BONH01000033">
    <property type="protein sequence ID" value="GIG00945.1"/>
    <property type="molecule type" value="Genomic_DNA"/>
</dbReference>
<feature type="transmembrane region" description="Helical" evidence="1">
    <location>
        <begin position="32"/>
        <end position="52"/>
    </location>
</feature>
<reference evidence="2 3" key="1">
    <citation type="submission" date="2021-01" db="EMBL/GenBank/DDBJ databases">
        <title>Whole genome shotgun sequence of Catellatospora citrea NBRC 14495.</title>
        <authorList>
            <person name="Komaki H."/>
            <person name="Tamura T."/>
        </authorList>
    </citation>
    <scope>NUCLEOTIDE SEQUENCE [LARGE SCALE GENOMIC DNA]</scope>
    <source>
        <strain evidence="2 3">NBRC 14495</strain>
    </source>
</reference>
<keyword evidence="1" id="KW-1133">Transmembrane helix</keyword>
<organism evidence="2 3">
    <name type="scientific">Catellatospora citrea</name>
    <dbReference type="NCBI Taxonomy" id="53366"/>
    <lineage>
        <taxon>Bacteria</taxon>
        <taxon>Bacillati</taxon>
        <taxon>Actinomycetota</taxon>
        <taxon>Actinomycetes</taxon>
        <taxon>Micromonosporales</taxon>
        <taxon>Micromonosporaceae</taxon>
        <taxon>Catellatospora</taxon>
    </lineage>
</organism>
<evidence type="ECO:0000313" key="3">
    <source>
        <dbReference type="Proteomes" id="UP000659904"/>
    </source>
</evidence>
<protein>
    <submittedName>
        <fullName evidence="2">Uncharacterized protein</fullName>
    </submittedName>
</protein>
<dbReference type="AlphaFoldDB" id="A0A8J3KTG4"/>
<accession>A0A8J3KTG4</accession>
<name>A0A8J3KTG4_9ACTN</name>
<keyword evidence="1" id="KW-0812">Transmembrane</keyword>
<gene>
    <name evidence="2" type="ORF">Cci01nite_60380</name>
</gene>
<proteinExistence type="predicted"/>